<evidence type="ECO:0000259" key="1">
    <source>
        <dbReference type="Pfam" id="PF03497"/>
    </source>
</evidence>
<feature type="domain" description="Anthrax toxin edema factor central" evidence="1">
    <location>
        <begin position="76"/>
        <end position="238"/>
    </location>
</feature>
<sequence length="437" mass="49066">MGIKNLINPSTYIKKNSTSNLKFFQTIKKCHKQSNIQNLRRAININTNSLSKNEKSIGADNNLYFKKIKKLCEKKGVGVLPEHLIRLQTLAQQKNCIIGIRPVDLMATDLIRDGYPTKGFKIKGKSANWGPQTAFICVNQELSKLADQPEKVSKFNKEVQNCLSGGDAQKVQLKITKNRLELLKQKNIVFDIKYESNGLVKLKAKTSNNKVHKFVLDPSDKEPGVYEVKYQGKPIEVLAPIGDNKKPLTADYDLFMIAPSVTDFGFQDILPVKDVSHSIFRKRVKQYIKDLSEPLKELYSDPDTFYAPEDEEIGNASLRIRDMISDINQHLVGNGEKVVHHNSDTGSPATDMKANFPAAFVLPETLGKFDKICVIKNVDELKNLLQHAKDAGYYVPSNPLWEKDITSIRSSSFKAAKKVLIGHCAKIIKPKLGLKAD</sequence>
<dbReference type="InterPro" id="IPR035099">
    <property type="entry name" value="Anthrax_toxin_C-terminal"/>
</dbReference>
<evidence type="ECO:0000313" key="2">
    <source>
        <dbReference type="EMBL" id="ATW33681.1"/>
    </source>
</evidence>
<dbReference type="SUPFAM" id="SSF81298">
    <property type="entry name" value="Adenylylcyclase toxin (the edema factor)"/>
    <property type="match status" value="1"/>
</dbReference>
<organism evidence="2 3">
    <name type="scientific">Candidatus Williamhamiltonella defendens</name>
    <dbReference type="NCBI Taxonomy" id="138072"/>
    <lineage>
        <taxon>Bacteria</taxon>
        <taxon>Pseudomonadati</taxon>
        <taxon>Pseudomonadota</taxon>
        <taxon>Gammaproteobacteria</taxon>
        <taxon>Enterobacterales</taxon>
        <taxon>Enterobacteriaceae</taxon>
        <taxon>aphid secondary symbionts</taxon>
        <taxon>Candidatus Williamhamiltonella</taxon>
    </lineage>
</organism>
<dbReference type="EMBL" id="CP017613">
    <property type="protein sequence ID" value="ATW33681.1"/>
    <property type="molecule type" value="Genomic_DNA"/>
</dbReference>
<evidence type="ECO:0000313" key="3">
    <source>
        <dbReference type="Proteomes" id="UP000229055"/>
    </source>
</evidence>
<name>A0A2D3TDT2_9ENTR</name>
<dbReference type="InterPro" id="IPR037017">
    <property type="entry name" value="Anthrax_toxin_edema_cen_sf"/>
</dbReference>
<protein>
    <submittedName>
        <fullName evidence="2">Adenylate cyclase</fullName>
    </submittedName>
</protein>
<accession>A0A2D3TDT2</accession>
<dbReference type="Pfam" id="PF03497">
    <property type="entry name" value="Anthrax_toxA"/>
    <property type="match status" value="1"/>
</dbReference>
<gene>
    <name evidence="2" type="ORF">BJP43_04645</name>
</gene>
<dbReference type="GO" id="GO:0005576">
    <property type="term" value="C:extracellular region"/>
    <property type="evidence" value="ECO:0007669"/>
    <property type="project" value="InterPro"/>
</dbReference>
<reference evidence="3" key="2">
    <citation type="submission" date="2017-11" db="EMBL/GenBank/DDBJ databases">
        <title>PacBio sequencing of new strain of the secondary endosymbiont Candidatus Hamiltonella defensa.</title>
        <authorList>
            <person name="Strand M.R."/>
            <person name="Oliver K."/>
        </authorList>
    </citation>
    <scope>NUCLEOTIDE SEQUENCE [LARGE SCALE GENOMIC DNA]</scope>
    <source>
        <strain evidence="3">ZA17</strain>
    </source>
</reference>
<dbReference type="Gene3D" id="3.90.1760.10">
    <property type="entry name" value="Anthrax toxin, edema factor, central domain"/>
    <property type="match status" value="1"/>
</dbReference>
<dbReference type="Proteomes" id="UP000229055">
    <property type="component" value="Chromosome"/>
</dbReference>
<dbReference type="AlphaFoldDB" id="A0A2D3TDT2"/>
<dbReference type="RefSeq" id="WP_100096423.1">
    <property type="nucleotide sequence ID" value="NZ_CP017613.1"/>
</dbReference>
<proteinExistence type="predicted"/>
<reference evidence="3" key="1">
    <citation type="submission" date="2016-10" db="EMBL/GenBank/DDBJ databases">
        <authorList>
            <person name="Chevignon G."/>
        </authorList>
    </citation>
    <scope>NUCLEOTIDE SEQUENCE [LARGE SCALE GENOMIC DNA]</scope>
    <source>
        <strain evidence="3">ZA17</strain>
    </source>
</reference>
<dbReference type="InterPro" id="IPR005165">
    <property type="entry name" value="Anthrax_toxin_edema_cen"/>
</dbReference>
<dbReference type="GO" id="GO:0008294">
    <property type="term" value="F:calcium- and calmodulin-responsive adenylate cyclase activity"/>
    <property type="evidence" value="ECO:0007669"/>
    <property type="project" value="InterPro"/>
</dbReference>